<dbReference type="EMBL" id="KQ086241">
    <property type="protein sequence ID" value="KLO06061.1"/>
    <property type="molecule type" value="Genomic_DNA"/>
</dbReference>
<sequence length="158" mass="16811">MIVASAVYEVLVVVSIASKLTGKSSPGLQLPTLRIAASKGAHLAIFSNLEVYLNKSIHSAAQQYCSSTSTSVRKEASAAVWRALLGLPPKKGKKYTRRDDPGSGPLIYETYSGTNAVGDGKAVYSNLHICAVAFTPETRERAAETKEVEAEVWGGRGL</sequence>
<organism evidence="1 2">
    <name type="scientific">Schizopora paradoxa</name>
    <dbReference type="NCBI Taxonomy" id="27342"/>
    <lineage>
        <taxon>Eukaryota</taxon>
        <taxon>Fungi</taxon>
        <taxon>Dikarya</taxon>
        <taxon>Basidiomycota</taxon>
        <taxon>Agaricomycotina</taxon>
        <taxon>Agaricomycetes</taxon>
        <taxon>Hymenochaetales</taxon>
        <taxon>Schizoporaceae</taxon>
        <taxon>Schizopora</taxon>
    </lineage>
</organism>
<dbReference type="AlphaFoldDB" id="A0A0H2RMK0"/>
<gene>
    <name evidence="1" type="ORF">SCHPADRAFT_895764</name>
</gene>
<keyword evidence="2" id="KW-1185">Reference proteome</keyword>
<evidence type="ECO:0000313" key="2">
    <source>
        <dbReference type="Proteomes" id="UP000053477"/>
    </source>
</evidence>
<proteinExistence type="predicted"/>
<reference evidence="1 2" key="1">
    <citation type="submission" date="2015-04" db="EMBL/GenBank/DDBJ databases">
        <title>Complete genome sequence of Schizopora paradoxa KUC8140, a cosmopolitan wood degrader in East Asia.</title>
        <authorList>
            <consortium name="DOE Joint Genome Institute"/>
            <person name="Min B."/>
            <person name="Park H."/>
            <person name="Jang Y."/>
            <person name="Kim J.-J."/>
            <person name="Kim K.H."/>
            <person name="Pangilinan J."/>
            <person name="Lipzen A."/>
            <person name="Riley R."/>
            <person name="Grigoriev I.V."/>
            <person name="Spatafora J.W."/>
            <person name="Choi I.-G."/>
        </authorList>
    </citation>
    <scope>NUCLEOTIDE SEQUENCE [LARGE SCALE GENOMIC DNA]</scope>
    <source>
        <strain evidence="1 2">KUC8140</strain>
    </source>
</reference>
<dbReference type="InParanoid" id="A0A0H2RMK0"/>
<dbReference type="Proteomes" id="UP000053477">
    <property type="component" value="Unassembled WGS sequence"/>
</dbReference>
<protein>
    <submittedName>
        <fullName evidence="1">Uncharacterized protein</fullName>
    </submittedName>
</protein>
<name>A0A0H2RMK0_9AGAM</name>
<evidence type="ECO:0000313" key="1">
    <source>
        <dbReference type="EMBL" id="KLO06061.1"/>
    </source>
</evidence>
<accession>A0A0H2RMK0</accession>